<dbReference type="InterPro" id="IPR050553">
    <property type="entry name" value="Thioredoxin_ResA/DsbE_sf"/>
</dbReference>
<reference evidence="8 9" key="1">
    <citation type="submission" date="2020-08" db="EMBL/GenBank/DDBJ databases">
        <title>Genomic Encyclopedia of Type Strains, Phase IV (KMG-IV): sequencing the most valuable type-strain genomes for metagenomic binning, comparative biology and taxonomic classification.</title>
        <authorList>
            <person name="Goeker M."/>
        </authorList>
    </citation>
    <scope>NUCLEOTIDE SEQUENCE [LARGE SCALE GENOMIC DNA]</scope>
    <source>
        <strain evidence="8 9">DSM 5391</strain>
    </source>
</reference>
<keyword evidence="2" id="KW-0201">Cytochrome c-type biogenesis</keyword>
<comment type="subcellular location">
    <subcellularLocation>
        <location evidence="1">Cell envelope</location>
    </subcellularLocation>
</comment>
<dbReference type="EMBL" id="JACHGK010000003">
    <property type="protein sequence ID" value="MBB6444745.1"/>
    <property type="molecule type" value="Genomic_DNA"/>
</dbReference>
<dbReference type="NCBIfam" id="NF002854">
    <property type="entry name" value="PRK03147.1"/>
    <property type="match status" value="1"/>
</dbReference>
<gene>
    <name evidence="8" type="ORF">HNR53_001354</name>
</gene>
<dbReference type="Gene3D" id="3.40.30.10">
    <property type="entry name" value="Glutaredoxin"/>
    <property type="match status" value="1"/>
</dbReference>
<dbReference type="InterPro" id="IPR013766">
    <property type="entry name" value="Thioredoxin_domain"/>
</dbReference>
<dbReference type="PANTHER" id="PTHR42852:SF6">
    <property type="entry name" value="THIOL:DISULFIDE INTERCHANGE PROTEIN DSBE"/>
    <property type="match status" value="1"/>
</dbReference>
<proteinExistence type="predicted"/>
<evidence type="ECO:0000256" key="2">
    <source>
        <dbReference type="ARBA" id="ARBA00022748"/>
    </source>
</evidence>
<evidence type="ECO:0000313" key="9">
    <source>
        <dbReference type="Proteomes" id="UP000531594"/>
    </source>
</evidence>
<keyword evidence="6" id="KW-0812">Transmembrane</keyword>
<dbReference type="GO" id="GO:0016491">
    <property type="term" value="F:oxidoreductase activity"/>
    <property type="evidence" value="ECO:0007669"/>
    <property type="project" value="InterPro"/>
</dbReference>
<sequence>MVKKRRLLIRTVILVILLAAVGYTLYANFTKDEGQKVAIGEKAPDFELVDLNGETHRLSDYEGQGVFLNFWGTYCKPCEKEMPYMEEQYQQFKDKGVQVLAVNVGESEFAVKKFAERHQLTFPIVIDSENDVQSAYGINPLPITFLIDKDGTVIKSFTGSLTSEKVEQFMKEIQP</sequence>
<keyword evidence="6" id="KW-0472">Membrane</keyword>
<accession>A0A7X0LUS1</accession>
<keyword evidence="5" id="KW-0676">Redox-active center</keyword>
<evidence type="ECO:0000256" key="3">
    <source>
        <dbReference type="ARBA" id="ARBA00022968"/>
    </source>
</evidence>
<name>A0A7X0LUS1_9BACI</name>
<dbReference type="GO" id="GO:0017004">
    <property type="term" value="P:cytochrome complex assembly"/>
    <property type="evidence" value="ECO:0007669"/>
    <property type="project" value="UniProtKB-KW"/>
</dbReference>
<feature type="transmembrane region" description="Helical" evidence="6">
    <location>
        <begin position="7"/>
        <end position="26"/>
    </location>
</feature>
<keyword evidence="3" id="KW-0735">Signal-anchor</keyword>
<evidence type="ECO:0000256" key="1">
    <source>
        <dbReference type="ARBA" id="ARBA00004196"/>
    </source>
</evidence>
<dbReference type="InterPro" id="IPR000866">
    <property type="entry name" value="AhpC/TSA"/>
</dbReference>
<evidence type="ECO:0000313" key="8">
    <source>
        <dbReference type="EMBL" id="MBB6444745.1"/>
    </source>
</evidence>
<keyword evidence="9" id="KW-1185">Reference proteome</keyword>
<protein>
    <submittedName>
        <fullName evidence="8">Peroxiredoxin</fullName>
    </submittedName>
</protein>
<dbReference type="InterPro" id="IPR036249">
    <property type="entry name" value="Thioredoxin-like_sf"/>
</dbReference>
<dbReference type="PANTHER" id="PTHR42852">
    <property type="entry name" value="THIOL:DISULFIDE INTERCHANGE PROTEIN DSBE"/>
    <property type="match status" value="1"/>
</dbReference>
<evidence type="ECO:0000259" key="7">
    <source>
        <dbReference type="PROSITE" id="PS51352"/>
    </source>
</evidence>
<dbReference type="SUPFAM" id="SSF52833">
    <property type="entry name" value="Thioredoxin-like"/>
    <property type="match status" value="1"/>
</dbReference>
<organism evidence="8 9">
    <name type="scientific">Bacillus benzoevorans</name>
    <dbReference type="NCBI Taxonomy" id="1456"/>
    <lineage>
        <taxon>Bacteria</taxon>
        <taxon>Bacillati</taxon>
        <taxon>Bacillota</taxon>
        <taxon>Bacilli</taxon>
        <taxon>Bacillales</taxon>
        <taxon>Bacillaceae</taxon>
        <taxon>Bacillus</taxon>
    </lineage>
</organism>
<dbReference type="Proteomes" id="UP000531594">
    <property type="component" value="Unassembled WGS sequence"/>
</dbReference>
<comment type="caution">
    <text evidence="8">The sequence shown here is derived from an EMBL/GenBank/DDBJ whole genome shotgun (WGS) entry which is preliminary data.</text>
</comment>
<dbReference type="GO" id="GO:0030313">
    <property type="term" value="C:cell envelope"/>
    <property type="evidence" value="ECO:0007669"/>
    <property type="project" value="UniProtKB-SubCell"/>
</dbReference>
<evidence type="ECO:0000256" key="6">
    <source>
        <dbReference type="SAM" id="Phobius"/>
    </source>
</evidence>
<dbReference type="AlphaFoldDB" id="A0A7X0LUS1"/>
<keyword evidence="6" id="KW-1133">Transmembrane helix</keyword>
<dbReference type="Pfam" id="PF00578">
    <property type="entry name" value="AhpC-TSA"/>
    <property type="match status" value="1"/>
</dbReference>
<dbReference type="CDD" id="cd02966">
    <property type="entry name" value="TlpA_like_family"/>
    <property type="match status" value="1"/>
</dbReference>
<keyword evidence="4" id="KW-1015">Disulfide bond</keyword>
<dbReference type="GO" id="GO:0016209">
    <property type="term" value="F:antioxidant activity"/>
    <property type="evidence" value="ECO:0007669"/>
    <property type="project" value="InterPro"/>
</dbReference>
<evidence type="ECO:0000256" key="5">
    <source>
        <dbReference type="ARBA" id="ARBA00023284"/>
    </source>
</evidence>
<evidence type="ECO:0000256" key="4">
    <source>
        <dbReference type="ARBA" id="ARBA00023157"/>
    </source>
</evidence>
<feature type="domain" description="Thioredoxin" evidence="7">
    <location>
        <begin position="37"/>
        <end position="175"/>
    </location>
</feature>
<dbReference type="PROSITE" id="PS51352">
    <property type="entry name" value="THIOREDOXIN_2"/>
    <property type="match status" value="1"/>
</dbReference>